<reference evidence="8" key="2">
    <citation type="submission" date="2023-01" db="EMBL/GenBank/DDBJ databases">
        <authorList>
            <person name="Sun Q."/>
            <person name="Evtushenko L."/>
        </authorList>
    </citation>
    <scope>NUCLEOTIDE SEQUENCE</scope>
    <source>
        <strain evidence="8">VKM B-2484</strain>
    </source>
</reference>
<dbReference type="InterPro" id="IPR015414">
    <property type="entry name" value="TMEM64"/>
</dbReference>
<feature type="domain" description="VTT" evidence="7">
    <location>
        <begin position="73"/>
        <end position="185"/>
    </location>
</feature>
<keyword evidence="2 6" id="KW-1003">Cell membrane</keyword>
<comment type="caution">
    <text evidence="8">The sequence shown here is derived from an EMBL/GenBank/DDBJ whole genome shotgun (WGS) entry which is preliminary data.</text>
</comment>
<feature type="transmembrane region" description="Helical" evidence="6">
    <location>
        <begin position="50"/>
        <end position="74"/>
    </location>
</feature>
<feature type="transmembrane region" description="Helical" evidence="6">
    <location>
        <begin position="6"/>
        <end position="29"/>
    </location>
</feature>
<dbReference type="EMBL" id="BSFJ01000004">
    <property type="protein sequence ID" value="GLK70650.1"/>
    <property type="molecule type" value="Genomic_DNA"/>
</dbReference>
<evidence type="ECO:0000313" key="9">
    <source>
        <dbReference type="Proteomes" id="UP001143370"/>
    </source>
</evidence>
<dbReference type="GO" id="GO:0005886">
    <property type="term" value="C:plasma membrane"/>
    <property type="evidence" value="ECO:0007669"/>
    <property type="project" value="UniProtKB-SubCell"/>
</dbReference>
<evidence type="ECO:0000313" key="8">
    <source>
        <dbReference type="EMBL" id="GLK70650.1"/>
    </source>
</evidence>
<accession>A0A9W6J4C8</accession>
<comment type="similarity">
    <text evidence="6">Belongs to the TVP38/TMEM64 family.</text>
</comment>
<protein>
    <recommendedName>
        <fullName evidence="6">TVP38/TMEM64 family membrane protein</fullName>
    </recommendedName>
</protein>
<evidence type="ECO:0000256" key="3">
    <source>
        <dbReference type="ARBA" id="ARBA00022692"/>
    </source>
</evidence>
<dbReference type="Pfam" id="PF09335">
    <property type="entry name" value="VTT_dom"/>
    <property type="match status" value="1"/>
</dbReference>
<dbReference type="InterPro" id="IPR032816">
    <property type="entry name" value="VTT_dom"/>
</dbReference>
<comment type="subcellular location">
    <subcellularLocation>
        <location evidence="1 6">Cell membrane</location>
        <topology evidence="1 6">Multi-pass membrane protein</topology>
    </subcellularLocation>
</comment>
<evidence type="ECO:0000256" key="2">
    <source>
        <dbReference type="ARBA" id="ARBA00022475"/>
    </source>
</evidence>
<evidence type="ECO:0000256" key="6">
    <source>
        <dbReference type="RuleBase" id="RU366058"/>
    </source>
</evidence>
<feature type="transmembrane region" description="Helical" evidence="6">
    <location>
        <begin position="195"/>
        <end position="218"/>
    </location>
</feature>
<proteinExistence type="inferred from homology"/>
<evidence type="ECO:0000256" key="1">
    <source>
        <dbReference type="ARBA" id="ARBA00004651"/>
    </source>
</evidence>
<evidence type="ECO:0000259" key="7">
    <source>
        <dbReference type="Pfam" id="PF09335"/>
    </source>
</evidence>
<dbReference type="RefSeq" id="WP_213374180.1">
    <property type="nucleotide sequence ID" value="NZ_BSFJ01000004.1"/>
</dbReference>
<dbReference type="PANTHER" id="PTHR12677">
    <property type="entry name" value="GOLGI APPARATUS MEMBRANE PROTEIN TVP38-RELATED"/>
    <property type="match status" value="1"/>
</dbReference>
<keyword evidence="9" id="KW-1185">Reference proteome</keyword>
<name>A0A9W6J4C8_9HYPH</name>
<dbReference type="Proteomes" id="UP001143370">
    <property type="component" value="Unassembled WGS sequence"/>
</dbReference>
<dbReference type="PANTHER" id="PTHR12677:SF59">
    <property type="entry name" value="GOLGI APPARATUS MEMBRANE PROTEIN TVP38-RELATED"/>
    <property type="match status" value="1"/>
</dbReference>
<keyword evidence="3 6" id="KW-0812">Transmembrane</keyword>
<evidence type="ECO:0000256" key="5">
    <source>
        <dbReference type="ARBA" id="ARBA00023136"/>
    </source>
</evidence>
<sequence length="235" mass="25458">MRRYAPYVLVVMLVAAVILVHFSGLTDILSPEAVLAKRQALQDLVSSHPVLAPLTFALTYMAVAALSLPVAALLSLLGGFLFGVWLGTVLVLSSATAGALMVFLVARSAFGEPLRRKAGPLYAKIADNMRENAFGYLLFMRLVPLFPFFLVNLVSALFDVKVRQFVLATFLGMAPATLIYVNFGRQIGNVTSVRSLMSPSVLIALTGLGLLVLAPVVYRQWARRRSVAAAEKMET</sequence>
<reference evidence="8" key="1">
    <citation type="journal article" date="2014" name="Int. J. Syst. Evol. Microbiol.">
        <title>Complete genome sequence of Corynebacterium casei LMG S-19264T (=DSM 44701T), isolated from a smear-ripened cheese.</title>
        <authorList>
            <consortium name="US DOE Joint Genome Institute (JGI-PGF)"/>
            <person name="Walter F."/>
            <person name="Albersmeier A."/>
            <person name="Kalinowski J."/>
            <person name="Ruckert C."/>
        </authorList>
    </citation>
    <scope>NUCLEOTIDE SEQUENCE</scope>
    <source>
        <strain evidence="8">VKM B-2484</strain>
    </source>
</reference>
<gene>
    <name evidence="8" type="ORF">GCM10017643_07650</name>
</gene>
<keyword evidence="4 6" id="KW-1133">Transmembrane helix</keyword>
<dbReference type="AlphaFoldDB" id="A0A9W6J4C8"/>
<feature type="transmembrane region" description="Helical" evidence="6">
    <location>
        <begin position="164"/>
        <end position="183"/>
    </location>
</feature>
<evidence type="ECO:0000256" key="4">
    <source>
        <dbReference type="ARBA" id="ARBA00022989"/>
    </source>
</evidence>
<organism evidence="8 9">
    <name type="scientific">Ancylobacter dichloromethanicus</name>
    <dbReference type="NCBI Taxonomy" id="518825"/>
    <lineage>
        <taxon>Bacteria</taxon>
        <taxon>Pseudomonadati</taxon>
        <taxon>Pseudomonadota</taxon>
        <taxon>Alphaproteobacteria</taxon>
        <taxon>Hyphomicrobiales</taxon>
        <taxon>Xanthobacteraceae</taxon>
        <taxon>Ancylobacter</taxon>
    </lineage>
</organism>
<feature type="transmembrane region" description="Helical" evidence="6">
    <location>
        <begin position="134"/>
        <end position="158"/>
    </location>
</feature>
<feature type="transmembrane region" description="Helical" evidence="6">
    <location>
        <begin position="80"/>
        <end position="106"/>
    </location>
</feature>
<keyword evidence="5 6" id="KW-0472">Membrane</keyword>